<evidence type="ECO:0000313" key="1">
    <source>
        <dbReference type="EMBL" id="GLZ80493.1"/>
    </source>
</evidence>
<proteinExistence type="predicted"/>
<keyword evidence="2" id="KW-1185">Reference proteome</keyword>
<gene>
    <name evidence="1" type="ORF">Afil01_53000</name>
</gene>
<dbReference type="Proteomes" id="UP001165079">
    <property type="component" value="Unassembled WGS sequence"/>
</dbReference>
<accession>A0A9W6SQH7</accession>
<sequence>MQTAADMTVLRIVLLLRGDCESGRKMITPQWSARGRWVKARWRYGDAGRVCGGRPDRRLARWDGAGRWRVE</sequence>
<comment type="caution">
    <text evidence="1">The sequence shown here is derived from an EMBL/GenBank/DDBJ whole genome shotgun (WGS) entry which is preliminary data.</text>
</comment>
<evidence type="ECO:0000313" key="2">
    <source>
        <dbReference type="Proteomes" id="UP001165079"/>
    </source>
</evidence>
<organism evidence="1 2">
    <name type="scientific">Actinorhabdospora filicis</name>
    <dbReference type="NCBI Taxonomy" id="1785913"/>
    <lineage>
        <taxon>Bacteria</taxon>
        <taxon>Bacillati</taxon>
        <taxon>Actinomycetota</taxon>
        <taxon>Actinomycetes</taxon>
        <taxon>Micromonosporales</taxon>
        <taxon>Micromonosporaceae</taxon>
        <taxon>Actinorhabdospora</taxon>
    </lineage>
</organism>
<dbReference type="AlphaFoldDB" id="A0A9W6SQH7"/>
<protein>
    <submittedName>
        <fullName evidence="1">Uncharacterized protein</fullName>
    </submittedName>
</protein>
<reference evidence="1" key="1">
    <citation type="submission" date="2023-03" db="EMBL/GenBank/DDBJ databases">
        <title>Actinorhabdospora filicis NBRC 111898.</title>
        <authorList>
            <person name="Ichikawa N."/>
            <person name="Sato H."/>
            <person name="Tonouchi N."/>
        </authorList>
    </citation>
    <scope>NUCLEOTIDE SEQUENCE</scope>
    <source>
        <strain evidence="1">NBRC 111898</strain>
    </source>
</reference>
<dbReference type="EMBL" id="BSTX01000004">
    <property type="protein sequence ID" value="GLZ80493.1"/>
    <property type="molecule type" value="Genomic_DNA"/>
</dbReference>
<name>A0A9W6SQH7_9ACTN</name>